<feature type="domain" description="VWFA" evidence="7">
    <location>
        <begin position="395"/>
        <end position="578"/>
    </location>
</feature>
<dbReference type="SMART" id="SM00184">
    <property type="entry name" value="RING"/>
    <property type="match status" value="1"/>
</dbReference>
<dbReference type="Pfam" id="PF00097">
    <property type="entry name" value="zf-C3HC4"/>
    <property type="match status" value="1"/>
</dbReference>
<dbReference type="InterPro" id="IPR013083">
    <property type="entry name" value="Znf_RING/FYVE/PHD"/>
</dbReference>
<evidence type="ECO:0000259" key="6">
    <source>
        <dbReference type="PROSITE" id="PS50089"/>
    </source>
</evidence>
<dbReference type="CDD" id="cd01466">
    <property type="entry name" value="vWA_C3HC4_type"/>
    <property type="match status" value="1"/>
</dbReference>
<dbReference type="InterPro" id="IPR018957">
    <property type="entry name" value="Znf_C3HC4_RING-type"/>
</dbReference>
<dbReference type="InterPro" id="IPR001841">
    <property type="entry name" value="Znf_RING"/>
</dbReference>
<evidence type="ECO:0000256" key="3">
    <source>
        <dbReference type="ARBA" id="ARBA00022833"/>
    </source>
</evidence>
<feature type="compositionally biased region" description="Low complexity" evidence="5">
    <location>
        <begin position="229"/>
        <end position="239"/>
    </location>
</feature>
<feature type="region of interest" description="Disordered" evidence="5">
    <location>
        <begin position="757"/>
        <end position="782"/>
    </location>
</feature>
<evidence type="ECO:0000256" key="1">
    <source>
        <dbReference type="ARBA" id="ARBA00022723"/>
    </source>
</evidence>
<dbReference type="Gene3D" id="3.40.50.410">
    <property type="entry name" value="von Willebrand factor, type A domain"/>
    <property type="match status" value="1"/>
</dbReference>
<keyword evidence="1" id="KW-0479">Metal-binding</keyword>
<dbReference type="Gene3D" id="3.30.40.10">
    <property type="entry name" value="Zinc/RING finger domain, C3HC4 (zinc finger)"/>
    <property type="match status" value="1"/>
</dbReference>
<dbReference type="PANTHER" id="PTHR10579:SF55">
    <property type="entry name" value="E3 UBIQUITIN-PROTEIN LIGASE WAV3"/>
    <property type="match status" value="1"/>
</dbReference>
<keyword evidence="2 4" id="KW-0863">Zinc-finger</keyword>
<feature type="compositionally biased region" description="Basic and acidic residues" evidence="5">
    <location>
        <begin position="240"/>
        <end position="254"/>
    </location>
</feature>
<dbReference type="PROSITE" id="PS50234">
    <property type="entry name" value="VWFA"/>
    <property type="match status" value="1"/>
</dbReference>
<dbReference type="InterPro" id="IPR051266">
    <property type="entry name" value="CLCR"/>
</dbReference>
<dbReference type="SUPFAM" id="SSF57850">
    <property type="entry name" value="RING/U-box"/>
    <property type="match status" value="1"/>
</dbReference>
<dbReference type="InterPro" id="IPR002035">
    <property type="entry name" value="VWF_A"/>
</dbReference>
<accession>A0A0D6QW99</accession>
<name>A0A0D6QW99_ARACU</name>
<sequence>MGTGWRRARNALGLTVCTSIPRDDLDTLDSSAASPRTPVADNSPRRLAEGSPSPSPRLENVSPSPSPIPGPRLQCRTSSSPRLRSQSVANSPRLLSASSPRICSQSQCSPRLQCRTNASPRLRNIENVPLTEGSVPSSPSTPSRLSLLRSSIRLSRSTCAMCLQTMKPGHGHAIFTAECSHAFHFPCIASNVKHGNLVCPVCRAKWKEVPSQVYVKQEKAERASVLTPRSSSSRNASHATSDDYRRRFDRRSEESSFTPRGTRQIAPSEPLYDDDEPLDPNPRSNGTTFTTIHEEEEEFEFKGFVVEPQEAAATTGLRARNDSSKAGGFLNSVPSRNVEVAIEPEVEVLAAGKSCESFTVLLQVKAPPATGRQQKNVKQNSPSLILDPKCRAPIDLVTVLDVSGSMSGTKLQLLKRAMRLVISSLSPADRLSVVAFSSTAKRAFPLKRMVPQGQRAVRRVIDRLACSEGTNIADGLKKAAKILEDRRERNPVASIMLLSDGQDKHSFGTLPNRPSLPASIRQSTRYGHIEIPVHAFGFGSDHDAAKMHAISEGSGGTFSFVQAEDAFAQCIGGLLSVVVQDVQLTVTCCSTPGVQVQNIYAGSHQTRVLDNYGTVKLGDLYAEEDRDIIIELKIPAVRYPNPMNVLSVSCSFKDPVTQQFTYGKEQFLTIRRPESVRGYPVSVSLKVEKHKLKLRTAKAIGDARILVDRGDAKGAQQLLYQAKALLQCSESSQTINELRRDLEAEIGQIQARMRYERERLAETSRDRQRARRTAESEPTTPTMPSVLDIIMRYQTDSNGEPLTPTSAWRAAERLAKVAMMRKSLNRVSDLHGFENARF</sequence>
<organism evidence="8">
    <name type="scientific">Araucaria cunninghamii</name>
    <name type="common">Hoop pine</name>
    <name type="synonym">Moreton Bay pine</name>
    <dbReference type="NCBI Taxonomy" id="56994"/>
    <lineage>
        <taxon>Eukaryota</taxon>
        <taxon>Viridiplantae</taxon>
        <taxon>Streptophyta</taxon>
        <taxon>Embryophyta</taxon>
        <taxon>Tracheophyta</taxon>
        <taxon>Spermatophyta</taxon>
        <taxon>Pinopsida</taxon>
        <taxon>Pinidae</taxon>
        <taxon>Conifers II</taxon>
        <taxon>Araucariales</taxon>
        <taxon>Araucariaceae</taxon>
        <taxon>Araucaria</taxon>
    </lineage>
</organism>
<dbReference type="GO" id="GO:0008270">
    <property type="term" value="F:zinc ion binding"/>
    <property type="evidence" value="ECO:0007669"/>
    <property type="project" value="UniProtKB-KW"/>
</dbReference>
<dbReference type="SUPFAM" id="SSF53300">
    <property type="entry name" value="vWA-like"/>
    <property type="match status" value="1"/>
</dbReference>
<evidence type="ECO:0000256" key="4">
    <source>
        <dbReference type="PROSITE-ProRule" id="PRU00175"/>
    </source>
</evidence>
<evidence type="ECO:0000313" key="8">
    <source>
        <dbReference type="EMBL" id="JAG93950.1"/>
    </source>
</evidence>
<reference evidence="8" key="1">
    <citation type="submission" date="2015-03" db="EMBL/GenBank/DDBJ databases">
        <title>A transcriptome of Araucaria cunninghamii, an australian fine timber species.</title>
        <authorList>
            <person name="Jing Yi C.J.Y."/>
            <person name="Yin San L.Y.S."/>
            <person name="Abdul Karim S.S."/>
            <person name="Wan Azmi N.N."/>
            <person name="Hercus R.R."/>
            <person name="Croft L.L."/>
        </authorList>
    </citation>
    <scope>NUCLEOTIDE SEQUENCE</scope>
    <source>
        <strain evidence="8">MI0301</strain>
        <tissue evidence="8">Leaf</tissue>
    </source>
</reference>
<dbReference type="InterPro" id="IPR036465">
    <property type="entry name" value="vWFA_dom_sf"/>
</dbReference>
<dbReference type="CDD" id="cd23114">
    <property type="entry name" value="RING-H2_WAVH2"/>
    <property type="match status" value="1"/>
</dbReference>
<dbReference type="EMBL" id="GCKF01045056">
    <property type="protein sequence ID" value="JAG93950.1"/>
    <property type="molecule type" value="Transcribed_RNA"/>
</dbReference>
<evidence type="ECO:0000256" key="5">
    <source>
        <dbReference type="SAM" id="MobiDB-lite"/>
    </source>
</evidence>
<dbReference type="PANTHER" id="PTHR10579">
    <property type="entry name" value="CALCIUM-ACTIVATED CHLORIDE CHANNEL REGULATOR"/>
    <property type="match status" value="1"/>
</dbReference>
<dbReference type="Pfam" id="PF13519">
    <property type="entry name" value="VWA_2"/>
    <property type="match status" value="1"/>
</dbReference>
<evidence type="ECO:0000259" key="7">
    <source>
        <dbReference type="PROSITE" id="PS50234"/>
    </source>
</evidence>
<proteinExistence type="predicted"/>
<feature type="region of interest" description="Disordered" evidence="5">
    <location>
        <begin position="21"/>
        <end position="98"/>
    </location>
</feature>
<dbReference type="SMART" id="SM00327">
    <property type="entry name" value="VWA"/>
    <property type="match status" value="1"/>
</dbReference>
<feature type="compositionally biased region" description="Basic and acidic residues" evidence="5">
    <location>
        <begin position="757"/>
        <end position="775"/>
    </location>
</feature>
<feature type="region of interest" description="Disordered" evidence="5">
    <location>
        <begin position="219"/>
        <end position="288"/>
    </location>
</feature>
<protein>
    <recommendedName>
        <fullName evidence="9">Anaphase-promoting complex subunit 11</fullName>
    </recommendedName>
</protein>
<feature type="compositionally biased region" description="Polar residues" evidence="5">
    <location>
        <begin position="75"/>
        <end position="90"/>
    </location>
</feature>
<keyword evidence="3" id="KW-0862">Zinc</keyword>
<feature type="domain" description="RING-type" evidence="6">
    <location>
        <begin position="159"/>
        <end position="203"/>
    </location>
</feature>
<evidence type="ECO:0000256" key="2">
    <source>
        <dbReference type="ARBA" id="ARBA00022771"/>
    </source>
</evidence>
<dbReference type="AlphaFoldDB" id="A0A0D6QW99"/>
<dbReference type="PROSITE" id="PS50089">
    <property type="entry name" value="ZF_RING_2"/>
    <property type="match status" value="1"/>
</dbReference>
<evidence type="ECO:0008006" key="9">
    <source>
        <dbReference type="Google" id="ProtNLM"/>
    </source>
</evidence>